<dbReference type="InterPro" id="IPR016192">
    <property type="entry name" value="APOBEC/CMP_deaminase_Zn-bd"/>
</dbReference>
<gene>
    <name evidence="14" type="ORF">JOC54_001331</name>
</gene>
<evidence type="ECO:0000313" key="14">
    <source>
        <dbReference type="EMBL" id="MBM7838100.1"/>
    </source>
</evidence>
<evidence type="ECO:0000256" key="7">
    <source>
        <dbReference type="ARBA" id="ARBA00022801"/>
    </source>
</evidence>
<evidence type="ECO:0000313" key="15">
    <source>
        <dbReference type="Proteomes" id="UP001179280"/>
    </source>
</evidence>
<dbReference type="PANTHER" id="PTHR11644:SF2">
    <property type="entry name" value="CYTIDINE DEAMINASE"/>
    <property type="match status" value="1"/>
</dbReference>
<keyword evidence="7 12" id="KW-0378">Hydrolase</keyword>
<dbReference type="GO" id="GO:0004126">
    <property type="term" value="F:cytidine deaminase activity"/>
    <property type="evidence" value="ECO:0007669"/>
    <property type="project" value="UniProtKB-EC"/>
</dbReference>
<dbReference type="RefSeq" id="WP_204465231.1">
    <property type="nucleotide sequence ID" value="NZ_JAFBCV010000003.1"/>
</dbReference>
<keyword evidence="15" id="KW-1185">Reference proteome</keyword>
<keyword evidence="8 12" id="KW-0862">Zinc</keyword>
<evidence type="ECO:0000256" key="9">
    <source>
        <dbReference type="ARBA" id="ARBA00032005"/>
    </source>
</evidence>
<comment type="catalytic activity">
    <reaction evidence="11 12">
        <text>cytidine + H2O + H(+) = uridine + NH4(+)</text>
        <dbReference type="Rhea" id="RHEA:16069"/>
        <dbReference type="ChEBI" id="CHEBI:15377"/>
        <dbReference type="ChEBI" id="CHEBI:15378"/>
        <dbReference type="ChEBI" id="CHEBI:16704"/>
        <dbReference type="ChEBI" id="CHEBI:17562"/>
        <dbReference type="ChEBI" id="CHEBI:28938"/>
        <dbReference type="EC" id="3.5.4.5"/>
    </reaction>
</comment>
<comment type="function">
    <text evidence="2 12">This enzyme scavenges exogenous and endogenous cytidine and 2'-deoxycytidine for UMP synthesis.</text>
</comment>
<organism evidence="14 15">
    <name type="scientific">Shouchella xiaoxiensis</name>
    <dbReference type="NCBI Taxonomy" id="766895"/>
    <lineage>
        <taxon>Bacteria</taxon>
        <taxon>Bacillati</taxon>
        <taxon>Bacillota</taxon>
        <taxon>Bacilli</taxon>
        <taxon>Bacillales</taxon>
        <taxon>Bacillaceae</taxon>
        <taxon>Shouchella</taxon>
    </lineage>
</organism>
<proteinExistence type="inferred from homology"/>
<feature type="domain" description="CMP/dCMP-type deaminase" evidence="13">
    <location>
        <begin position="1"/>
        <end position="128"/>
    </location>
</feature>
<evidence type="ECO:0000256" key="1">
    <source>
        <dbReference type="ARBA" id="ARBA00001947"/>
    </source>
</evidence>
<evidence type="ECO:0000259" key="13">
    <source>
        <dbReference type="PROSITE" id="PS51747"/>
    </source>
</evidence>
<comment type="cofactor">
    <cofactor evidence="1 12">
        <name>Zn(2+)</name>
        <dbReference type="ChEBI" id="CHEBI:29105"/>
    </cofactor>
</comment>
<dbReference type="InterPro" id="IPR050202">
    <property type="entry name" value="Cyt/Deoxycyt_deaminase"/>
</dbReference>
<dbReference type="InterPro" id="IPR002125">
    <property type="entry name" value="CMP_dCMP_dom"/>
</dbReference>
<keyword evidence="6 12" id="KW-0479">Metal-binding</keyword>
<evidence type="ECO:0000256" key="4">
    <source>
        <dbReference type="ARBA" id="ARBA00012783"/>
    </source>
</evidence>
<dbReference type="SUPFAM" id="SSF53927">
    <property type="entry name" value="Cytidine deaminase-like"/>
    <property type="match status" value="1"/>
</dbReference>
<dbReference type="Pfam" id="PF00383">
    <property type="entry name" value="dCMP_cyt_deam_1"/>
    <property type="match status" value="1"/>
</dbReference>
<dbReference type="PANTHER" id="PTHR11644">
    <property type="entry name" value="CYTIDINE DEAMINASE"/>
    <property type="match status" value="1"/>
</dbReference>
<evidence type="ECO:0000256" key="8">
    <source>
        <dbReference type="ARBA" id="ARBA00022833"/>
    </source>
</evidence>
<dbReference type="Gene3D" id="3.40.140.10">
    <property type="entry name" value="Cytidine Deaminase, domain 2"/>
    <property type="match status" value="1"/>
</dbReference>
<name>A0ABS2SS77_9BACI</name>
<protein>
    <recommendedName>
        <fullName evidence="5 12">Cytidine deaminase</fullName>
        <ecNumber evidence="4 12">3.5.4.5</ecNumber>
    </recommendedName>
    <alternativeName>
        <fullName evidence="9 12">Cytidine aminohydrolase</fullName>
    </alternativeName>
</protein>
<evidence type="ECO:0000256" key="3">
    <source>
        <dbReference type="ARBA" id="ARBA00006576"/>
    </source>
</evidence>
<dbReference type="PROSITE" id="PS00903">
    <property type="entry name" value="CYT_DCMP_DEAMINASES_1"/>
    <property type="match status" value="1"/>
</dbReference>
<dbReference type="NCBIfam" id="TIGR01354">
    <property type="entry name" value="cyt_deam_tetra"/>
    <property type="match status" value="1"/>
</dbReference>
<evidence type="ECO:0000256" key="2">
    <source>
        <dbReference type="ARBA" id="ARBA00003949"/>
    </source>
</evidence>
<dbReference type="InterPro" id="IPR016193">
    <property type="entry name" value="Cytidine_deaminase-like"/>
</dbReference>
<evidence type="ECO:0000256" key="11">
    <source>
        <dbReference type="ARBA" id="ARBA00049558"/>
    </source>
</evidence>
<accession>A0ABS2SS77</accession>
<dbReference type="InterPro" id="IPR006262">
    <property type="entry name" value="Cyt_deam_tetra"/>
</dbReference>
<comment type="caution">
    <text evidence="14">The sequence shown here is derived from an EMBL/GenBank/DDBJ whole genome shotgun (WGS) entry which is preliminary data.</text>
</comment>
<dbReference type="NCBIfam" id="NF004064">
    <property type="entry name" value="PRK05578.1"/>
    <property type="match status" value="1"/>
</dbReference>
<sequence length="137" mass="14921">MNQIELITEAINARSQAYVPYSNFQVGAALLLEDGTVIQGANIENAAYSLANCAERTALFRAYHPGHKPFKAMAIAADTPGPVSPCGACRQVLAELCDPDMPVFLSNTTGKWKKTTVQELLPGFFKAEDMNESRKEI</sequence>
<dbReference type="CDD" id="cd01283">
    <property type="entry name" value="cytidine_deaminase"/>
    <property type="match status" value="1"/>
</dbReference>
<dbReference type="Proteomes" id="UP001179280">
    <property type="component" value="Unassembled WGS sequence"/>
</dbReference>
<evidence type="ECO:0000256" key="5">
    <source>
        <dbReference type="ARBA" id="ARBA00018266"/>
    </source>
</evidence>
<dbReference type="EC" id="3.5.4.5" evidence="4 12"/>
<comment type="similarity">
    <text evidence="3 12">Belongs to the cytidine and deoxycytidylate deaminase family.</text>
</comment>
<evidence type="ECO:0000256" key="12">
    <source>
        <dbReference type="RuleBase" id="RU364006"/>
    </source>
</evidence>
<reference evidence="14" key="1">
    <citation type="submission" date="2021-01" db="EMBL/GenBank/DDBJ databases">
        <title>Genomic Encyclopedia of Type Strains, Phase IV (KMG-IV): sequencing the most valuable type-strain genomes for metagenomic binning, comparative biology and taxonomic classification.</title>
        <authorList>
            <person name="Goeker M."/>
        </authorList>
    </citation>
    <scope>NUCLEOTIDE SEQUENCE</scope>
    <source>
        <strain evidence="14">DSM 21943</strain>
    </source>
</reference>
<dbReference type="PROSITE" id="PS51747">
    <property type="entry name" value="CYT_DCMP_DEAMINASES_2"/>
    <property type="match status" value="1"/>
</dbReference>
<evidence type="ECO:0000256" key="10">
    <source>
        <dbReference type="ARBA" id="ARBA00049252"/>
    </source>
</evidence>
<evidence type="ECO:0000256" key="6">
    <source>
        <dbReference type="ARBA" id="ARBA00022723"/>
    </source>
</evidence>
<comment type="catalytic activity">
    <reaction evidence="10 12">
        <text>2'-deoxycytidine + H2O + H(+) = 2'-deoxyuridine + NH4(+)</text>
        <dbReference type="Rhea" id="RHEA:13433"/>
        <dbReference type="ChEBI" id="CHEBI:15377"/>
        <dbReference type="ChEBI" id="CHEBI:15378"/>
        <dbReference type="ChEBI" id="CHEBI:15698"/>
        <dbReference type="ChEBI" id="CHEBI:16450"/>
        <dbReference type="ChEBI" id="CHEBI:28938"/>
        <dbReference type="EC" id="3.5.4.5"/>
    </reaction>
</comment>
<dbReference type="EMBL" id="JAFBCV010000003">
    <property type="protein sequence ID" value="MBM7838100.1"/>
    <property type="molecule type" value="Genomic_DNA"/>
</dbReference>